<protein>
    <recommendedName>
        <fullName evidence="1">DUF4325 domain-containing protein</fullName>
    </recommendedName>
</protein>
<name>A0A839GM74_9BACT</name>
<evidence type="ECO:0000313" key="2">
    <source>
        <dbReference type="EMBL" id="MBA9076076.1"/>
    </source>
</evidence>
<proteinExistence type="predicted"/>
<dbReference type="InterPro" id="IPR025474">
    <property type="entry name" value="DUF4325"/>
</dbReference>
<dbReference type="EMBL" id="JACJIQ010000002">
    <property type="protein sequence ID" value="MBA9076076.1"/>
    <property type="molecule type" value="Genomic_DNA"/>
</dbReference>
<sequence>MDARTIKLMDCVTGTSTNTEGLALSLVLLTELKDGNVVKLSLDGCTPMSSSFLNSSFGEVVEEVGMDVIKNQLRLVDYKPSEAKQIKDYLALVSSLVK</sequence>
<dbReference type="Pfam" id="PF14213">
    <property type="entry name" value="DUF4325"/>
    <property type="match status" value="1"/>
</dbReference>
<gene>
    <name evidence="2" type="ORF">FHS90_000778</name>
</gene>
<evidence type="ECO:0000313" key="3">
    <source>
        <dbReference type="Proteomes" id="UP000563094"/>
    </source>
</evidence>
<reference evidence="2 3" key="1">
    <citation type="submission" date="2020-08" db="EMBL/GenBank/DDBJ databases">
        <title>Genomic Encyclopedia of Type Strains, Phase IV (KMG-IV): sequencing the most valuable type-strain genomes for metagenomic binning, comparative biology and taxonomic classification.</title>
        <authorList>
            <person name="Goeker M."/>
        </authorList>
    </citation>
    <scope>NUCLEOTIDE SEQUENCE [LARGE SCALE GENOMIC DNA]</scope>
    <source>
        <strain evidence="2 3">DSM 29854</strain>
    </source>
</reference>
<dbReference type="AlphaFoldDB" id="A0A839GM74"/>
<dbReference type="RefSeq" id="WP_182511824.1">
    <property type="nucleotide sequence ID" value="NZ_JACJIQ010000002.1"/>
</dbReference>
<comment type="caution">
    <text evidence="2">The sequence shown here is derived from an EMBL/GenBank/DDBJ whole genome shotgun (WGS) entry which is preliminary data.</text>
</comment>
<feature type="domain" description="DUF4325" evidence="1">
    <location>
        <begin position="29"/>
        <end position="77"/>
    </location>
</feature>
<keyword evidence="3" id="KW-1185">Reference proteome</keyword>
<evidence type="ECO:0000259" key="1">
    <source>
        <dbReference type="Pfam" id="PF14213"/>
    </source>
</evidence>
<accession>A0A839GM74</accession>
<dbReference type="Proteomes" id="UP000563094">
    <property type="component" value="Unassembled WGS sequence"/>
</dbReference>
<organism evidence="2 3">
    <name type="scientific">Rufibacter quisquiliarum</name>
    <dbReference type="NCBI Taxonomy" id="1549639"/>
    <lineage>
        <taxon>Bacteria</taxon>
        <taxon>Pseudomonadati</taxon>
        <taxon>Bacteroidota</taxon>
        <taxon>Cytophagia</taxon>
        <taxon>Cytophagales</taxon>
        <taxon>Hymenobacteraceae</taxon>
        <taxon>Rufibacter</taxon>
    </lineage>
</organism>